<accession>E5Y9E7</accession>
<proteinExistence type="predicted"/>
<dbReference type="EMBL" id="ADCP02000001">
    <property type="protein sequence ID" value="EFV43339.2"/>
    <property type="molecule type" value="Genomic_DNA"/>
</dbReference>
<evidence type="ECO:0000313" key="2">
    <source>
        <dbReference type="EMBL" id="EFV43339.2"/>
    </source>
</evidence>
<name>E5Y9E7_BILW3</name>
<dbReference type="GeneID" id="78084748"/>
<keyword evidence="1" id="KW-1133">Transmembrane helix</keyword>
<keyword evidence="1" id="KW-0472">Membrane</keyword>
<dbReference type="AlphaFoldDB" id="E5Y9E7"/>
<organism evidence="2 3">
    <name type="scientific">Bilophila wadsworthia (strain 3_1_6)</name>
    <dbReference type="NCBI Taxonomy" id="563192"/>
    <lineage>
        <taxon>Bacteria</taxon>
        <taxon>Pseudomonadati</taxon>
        <taxon>Thermodesulfobacteriota</taxon>
        <taxon>Desulfovibrionia</taxon>
        <taxon>Desulfovibrionales</taxon>
        <taxon>Desulfovibrionaceae</taxon>
        <taxon>Bilophila</taxon>
    </lineage>
</organism>
<sequence>MYASQRNSLSPTWHMLLMGLMSVILFFGGLLTSNDRPVPIVDNLPNEGLLRPTSLLPWESVELSETRLLFRHEEMQEVKSPQRLNQPTQHNLLARHHGFQPFASALPTPTFAERILPAYEKAFLPYAGWDGPVSFALPPPLLA</sequence>
<gene>
    <name evidence="2" type="ORF">HMPREF0179_02862</name>
</gene>
<dbReference type="Proteomes" id="UP000006034">
    <property type="component" value="Unassembled WGS sequence"/>
</dbReference>
<feature type="transmembrane region" description="Helical" evidence="1">
    <location>
        <begin position="12"/>
        <end position="31"/>
    </location>
</feature>
<comment type="caution">
    <text evidence="2">The sequence shown here is derived from an EMBL/GenBank/DDBJ whole genome shotgun (WGS) entry which is preliminary data.</text>
</comment>
<keyword evidence="1" id="KW-0812">Transmembrane</keyword>
<dbReference type="HOGENOM" id="CLU_1802345_0_0_7"/>
<protein>
    <submittedName>
        <fullName evidence="2">Uncharacterized protein</fullName>
    </submittedName>
</protein>
<keyword evidence="3" id="KW-1185">Reference proteome</keyword>
<evidence type="ECO:0000313" key="3">
    <source>
        <dbReference type="Proteomes" id="UP000006034"/>
    </source>
</evidence>
<dbReference type="RefSeq" id="WP_009379689.1">
    <property type="nucleotide sequence ID" value="NZ_KE150238.1"/>
</dbReference>
<reference evidence="2 3" key="1">
    <citation type="submission" date="2010-10" db="EMBL/GenBank/DDBJ databases">
        <authorList>
            <consortium name="The Broad Institute Genome Sequencing Platform"/>
            <person name="Ward D."/>
            <person name="Earl A."/>
            <person name="Feldgarden M."/>
            <person name="Young S.K."/>
            <person name="Gargeya S."/>
            <person name="Zeng Q."/>
            <person name="Alvarado L."/>
            <person name="Berlin A."/>
            <person name="Bochicchio J."/>
            <person name="Chapman S.B."/>
            <person name="Chen Z."/>
            <person name="Freedman E."/>
            <person name="Gellesch M."/>
            <person name="Goldberg J."/>
            <person name="Griggs A."/>
            <person name="Gujja S."/>
            <person name="Heilman E."/>
            <person name="Heiman D."/>
            <person name="Howarth C."/>
            <person name="Mehta T."/>
            <person name="Neiman D."/>
            <person name="Pearson M."/>
            <person name="Roberts A."/>
            <person name="Saif S."/>
            <person name="Shea T."/>
            <person name="Shenoy N."/>
            <person name="Sisk P."/>
            <person name="Stolte C."/>
            <person name="Sykes S."/>
            <person name="White J."/>
            <person name="Yandava C."/>
            <person name="Allen-Vercoe E."/>
            <person name="Sibley C."/>
            <person name="Ambrose C.E."/>
            <person name="Strauss J."/>
            <person name="Daigneault M."/>
            <person name="Haas B."/>
            <person name="Nusbaum C."/>
            <person name="Birren B."/>
        </authorList>
    </citation>
    <scope>NUCLEOTIDE SEQUENCE [LARGE SCALE GENOMIC DNA]</scope>
    <source>
        <strain evidence="2 3">3_1_6</strain>
    </source>
</reference>
<reference evidence="2 3" key="2">
    <citation type="submission" date="2013-04" db="EMBL/GenBank/DDBJ databases">
        <title>The Genome Sequence of Bilophila wadsworthia 3_1_6.</title>
        <authorList>
            <consortium name="The Broad Institute Genomics Platform"/>
            <person name="Earl A."/>
            <person name="Ward D."/>
            <person name="Feldgarden M."/>
            <person name="Gevers D."/>
            <person name="Sibley C."/>
            <person name="Strauss J."/>
            <person name="Allen-Vercoe E."/>
            <person name="Walker B."/>
            <person name="Young S."/>
            <person name="Zeng Q."/>
            <person name="Gargeya S."/>
            <person name="Fitzgerald M."/>
            <person name="Haas B."/>
            <person name="Abouelleil A."/>
            <person name="Allen A.W."/>
            <person name="Alvarado L."/>
            <person name="Arachchi H.M."/>
            <person name="Berlin A.M."/>
            <person name="Chapman S.B."/>
            <person name="Gainer-Dewar J."/>
            <person name="Goldberg J."/>
            <person name="Griggs A."/>
            <person name="Gujja S."/>
            <person name="Hansen M."/>
            <person name="Howarth C."/>
            <person name="Imamovic A."/>
            <person name="Ireland A."/>
            <person name="Larimer J."/>
            <person name="McCowan C."/>
            <person name="Murphy C."/>
            <person name="Pearson M."/>
            <person name="Poon T.W."/>
            <person name="Priest M."/>
            <person name="Roberts A."/>
            <person name="Saif S."/>
            <person name="Shea T."/>
            <person name="Sisk P."/>
            <person name="Sykes S."/>
            <person name="Wortman J."/>
            <person name="Nusbaum C."/>
            <person name="Birren B."/>
        </authorList>
    </citation>
    <scope>NUCLEOTIDE SEQUENCE [LARGE SCALE GENOMIC DNA]</scope>
    <source>
        <strain evidence="2 3">3_1_6</strain>
    </source>
</reference>
<evidence type="ECO:0000256" key="1">
    <source>
        <dbReference type="SAM" id="Phobius"/>
    </source>
</evidence>